<dbReference type="Gene3D" id="3.20.100.30">
    <property type="entry name" value="VTC, catalytic tunnel domain"/>
    <property type="match status" value="1"/>
</dbReference>
<evidence type="ECO:0000256" key="3">
    <source>
        <dbReference type="ARBA" id="ARBA00022692"/>
    </source>
</evidence>
<keyword evidence="4 8" id="KW-1133">Transmembrane helix</keyword>
<dbReference type="STRING" id="341454.A0A4S2MHJ0"/>
<keyword evidence="5 8" id="KW-0472">Membrane</keyword>
<evidence type="ECO:0000313" key="11">
    <source>
        <dbReference type="Proteomes" id="UP000298138"/>
    </source>
</evidence>
<evidence type="ECO:0000256" key="4">
    <source>
        <dbReference type="ARBA" id="ARBA00022989"/>
    </source>
</evidence>
<evidence type="ECO:0000256" key="5">
    <source>
        <dbReference type="ARBA" id="ARBA00023136"/>
    </source>
</evidence>
<keyword evidence="3 8" id="KW-0812">Transmembrane</keyword>
<dbReference type="InterPro" id="IPR003807">
    <property type="entry name" value="DUF202"/>
</dbReference>
<dbReference type="CDD" id="cd14480">
    <property type="entry name" value="SPX_VTC2_like"/>
    <property type="match status" value="1"/>
</dbReference>
<evidence type="ECO:0000256" key="8">
    <source>
        <dbReference type="SAM" id="Phobius"/>
    </source>
</evidence>
<evidence type="ECO:0000259" key="9">
    <source>
        <dbReference type="PROSITE" id="PS51382"/>
    </source>
</evidence>
<feature type="transmembrane region" description="Helical" evidence="8">
    <location>
        <begin position="689"/>
        <end position="707"/>
    </location>
</feature>
<dbReference type="Pfam" id="PF02656">
    <property type="entry name" value="DUF202"/>
    <property type="match status" value="1"/>
</dbReference>
<dbReference type="EMBL" id="ML220183">
    <property type="protein sequence ID" value="TGZ76341.1"/>
    <property type="molecule type" value="Genomic_DNA"/>
</dbReference>
<keyword evidence="6" id="KW-0175">Coiled coil</keyword>
<evidence type="ECO:0000313" key="10">
    <source>
        <dbReference type="EMBL" id="TGZ76341.1"/>
    </source>
</evidence>
<dbReference type="InterPro" id="IPR042267">
    <property type="entry name" value="VTC_sf"/>
</dbReference>
<sequence length="817" mass="92002">MHFGATLEQSIHPPWREHYVDYTKLKHLLREDVAPDSAAAQAPWTENDESAFVEELINVQLEKVHAFQRKKYNELQDRTSACEARLEEVVRQEEDTPQKDSEMKKCLKELDGITEDIEELERFARINFTGFLKAAKKHDRKERGGAGKGKGKEIRQDPKVRPILQVRLAQLEFNKEDYSPLLYRLSTMYDFIRQNLSDEQPTAATEGAQARRASISVGPKRYSSHKFWVHPDNILEVKTFILRRLPVLVYNSQPSKNIDNVGRDPTITSLYFDNSKFSLYNDKVSKKPDAKSLRLRWYGDLKENNEVFLERKTIRSAADDTEGASEERIPIKTKYVNDFISGKYSMEKQIQKMKDRAPDDVADKYSSLVDNLQKFIQEQDLEPCLRACYTRTAFQIPGDDRIRISLDTNLALIREDTLDSQRPCREPDDWHRHDIDDSGMAYPFSTLRKGEISRFPYALLEINIRDSELRSRTKSWIHDLMSSHLVHAAPRFSKFVHGVAVLFDDHVNTFPFWLGEMEEDIRKDPKAAWDAEQKRIQKQQDDETHVGSLRAQVSSFGGRSGSSGGGGGSHRSSTAFPSTSPQGRGTAKILPSIAAHTTTSVTEAPEAPETAESPLDAAGPEAYKKPLENFRHLFPSFNLSRYGRAHSSNSRRRSIPSLPPGVTKPSQLLMHQGPVRVEAKVWLANQRTFIKWMHITVLLASLAIALFNSTHAKMAAGIYTGIAVFAGVWGWGVFMWRSKKIEERSASSFDATLGPIVVCVALAVGLVVQFVVRYRQVTAGGGGNGGGDGPVMTVIPGTGGSSVLPPIVFDGVEWIEL</sequence>
<feature type="transmembrane region" description="Helical" evidence="8">
    <location>
        <begin position="714"/>
        <end position="732"/>
    </location>
</feature>
<feature type="compositionally biased region" description="Polar residues" evidence="7">
    <location>
        <begin position="574"/>
        <end position="583"/>
    </location>
</feature>
<evidence type="ECO:0000256" key="2">
    <source>
        <dbReference type="ARBA" id="ARBA00022554"/>
    </source>
</evidence>
<feature type="coiled-coil region" evidence="6">
    <location>
        <begin position="58"/>
        <end position="123"/>
    </location>
</feature>
<dbReference type="OrthoDB" id="6493944at2759"/>
<accession>A0A4S2MHJ0</accession>
<feature type="domain" description="SPX" evidence="9">
    <location>
        <begin position="1"/>
        <end position="152"/>
    </location>
</feature>
<name>A0A4S2MHJ0_9PEZI</name>
<organism evidence="10 11">
    <name type="scientific">Ascodesmis nigricans</name>
    <dbReference type="NCBI Taxonomy" id="341454"/>
    <lineage>
        <taxon>Eukaryota</taxon>
        <taxon>Fungi</taxon>
        <taxon>Dikarya</taxon>
        <taxon>Ascomycota</taxon>
        <taxon>Pezizomycotina</taxon>
        <taxon>Pezizomycetes</taxon>
        <taxon>Pezizales</taxon>
        <taxon>Ascodesmidaceae</taxon>
        <taxon>Ascodesmis</taxon>
    </lineage>
</organism>
<dbReference type="InterPro" id="IPR051572">
    <property type="entry name" value="VTC_Complex_Subunit"/>
</dbReference>
<dbReference type="GO" id="GO:0033254">
    <property type="term" value="C:vacuolar transporter chaperone complex"/>
    <property type="evidence" value="ECO:0007669"/>
    <property type="project" value="TreeGrafter"/>
</dbReference>
<keyword evidence="2" id="KW-0926">Vacuole</keyword>
<feature type="region of interest" description="Disordered" evidence="7">
    <location>
        <begin position="525"/>
        <end position="586"/>
    </location>
</feature>
<dbReference type="AlphaFoldDB" id="A0A4S2MHJ0"/>
<dbReference type="InterPro" id="IPR018966">
    <property type="entry name" value="VTC_domain"/>
</dbReference>
<feature type="region of interest" description="Disordered" evidence="7">
    <location>
        <begin position="598"/>
        <end position="620"/>
    </location>
</feature>
<dbReference type="GO" id="GO:0000329">
    <property type="term" value="C:fungal-type vacuole membrane"/>
    <property type="evidence" value="ECO:0007669"/>
    <property type="project" value="TreeGrafter"/>
</dbReference>
<dbReference type="InParanoid" id="A0A4S2MHJ0"/>
<evidence type="ECO:0000256" key="1">
    <source>
        <dbReference type="ARBA" id="ARBA00004128"/>
    </source>
</evidence>
<feature type="region of interest" description="Disordered" evidence="7">
    <location>
        <begin position="643"/>
        <end position="663"/>
    </location>
</feature>
<protein>
    <submittedName>
        <fullName evidence="10">SPX-domain-containing protein</fullName>
    </submittedName>
</protein>
<proteinExistence type="predicted"/>
<dbReference type="Proteomes" id="UP000298138">
    <property type="component" value="Unassembled WGS sequence"/>
</dbReference>
<reference evidence="10 11" key="1">
    <citation type="submission" date="2019-04" db="EMBL/GenBank/DDBJ databases">
        <title>Comparative genomics and transcriptomics to analyze fruiting body development in filamentous ascomycetes.</title>
        <authorList>
            <consortium name="DOE Joint Genome Institute"/>
            <person name="Lutkenhaus R."/>
            <person name="Traeger S."/>
            <person name="Breuer J."/>
            <person name="Kuo A."/>
            <person name="Lipzen A."/>
            <person name="Pangilinan J."/>
            <person name="Dilworth D."/>
            <person name="Sandor L."/>
            <person name="Poggeler S."/>
            <person name="Barry K."/>
            <person name="Grigoriev I.V."/>
            <person name="Nowrousian M."/>
        </authorList>
    </citation>
    <scope>NUCLEOTIDE SEQUENCE [LARGE SCALE GENOMIC DNA]</scope>
    <source>
        <strain evidence="10 11">CBS 389.68</strain>
    </source>
</reference>
<feature type="compositionally biased region" description="Basic and acidic residues" evidence="7">
    <location>
        <begin position="525"/>
        <end position="545"/>
    </location>
</feature>
<dbReference type="PANTHER" id="PTHR46140">
    <property type="entry name" value="VACUOLAR TRANSPORTER CHAPERONE 1-RELATED"/>
    <property type="match status" value="1"/>
</dbReference>
<keyword evidence="11" id="KW-1185">Reference proteome</keyword>
<feature type="compositionally biased region" description="Gly residues" evidence="7">
    <location>
        <begin position="558"/>
        <end position="569"/>
    </location>
</feature>
<feature type="compositionally biased region" description="Low complexity" evidence="7">
    <location>
        <begin position="598"/>
        <end position="614"/>
    </location>
</feature>
<dbReference type="PROSITE" id="PS51382">
    <property type="entry name" value="SPX"/>
    <property type="match status" value="1"/>
</dbReference>
<dbReference type="GO" id="GO:0006799">
    <property type="term" value="P:polyphosphate biosynthetic process"/>
    <property type="evidence" value="ECO:0007669"/>
    <property type="project" value="UniProtKB-ARBA"/>
</dbReference>
<comment type="subcellular location">
    <subcellularLocation>
        <location evidence="1">Vacuole membrane</location>
        <topology evidence="1">Multi-pass membrane protein</topology>
    </subcellularLocation>
</comment>
<feature type="transmembrane region" description="Helical" evidence="8">
    <location>
        <begin position="752"/>
        <end position="772"/>
    </location>
</feature>
<dbReference type="FunCoup" id="A0A4S2MHJ0">
    <property type="interactions" value="62"/>
</dbReference>
<dbReference type="PANTHER" id="PTHR46140:SF2">
    <property type="entry name" value="VACUOLAR TRANSPORTER CHAPERONE 3 COMPLEX SUBUNIT 3-RELATED"/>
    <property type="match status" value="1"/>
</dbReference>
<dbReference type="Pfam" id="PF09359">
    <property type="entry name" value="VTC"/>
    <property type="match status" value="1"/>
</dbReference>
<gene>
    <name evidence="10" type="ORF">EX30DRAFT_336709</name>
</gene>
<evidence type="ECO:0000256" key="6">
    <source>
        <dbReference type="SAM" id="Coils"/>
    </source>
</evidence>
<evidence type="ECO:0000256" key="7">
    <source>
        <dbReference type="SAM" id="MobiDB-lite"/>
    </source>
</evidence>
<dbReference type="InterPro" id="IPR004331">
    <property type="entry name" value="SPX_dom"/>
</dbReference>